<accession>A0A8S5LTA8</accession>
<proteinExistence type="predicted"/>
<evidence type="ECO:0000313" key="1">
    <source>
        <dbReference type="EMBL" id="DAD73055.1"/>
    </source>
</evidence>
<name>A0A8S5LTA8_9CAUD</name>
<organism evidence="1">
    <name type="scientific">Siphoviridae sp. ctLkp13</name>
    <dbReference type="NCBI Taxonomy" id="2826252"/>
    <lineage>
        <taxon>Viruses</taxon>
        <taxon>Duplodnaviria</taxon>
        <taxon>Heunggongvirae</taxon>
        <taxon>Uroviricota</taxon>
        <taxon>Caudoviricetes</taxon>
    </lineage>
</organism>
<dbReference type="EMBL" id="BK014728">
    <property type="protein sequence ID" value="DAD73055.1"/>
    <property type="molecule type" value="Genomic_DNA"/>
</dbReference>
<protein>
    <submittedName>
        <fullName evidence="1">Uncharacterized protein</fullName>
    </submittedName>
</protein>
<sequence length="31" mass="3540">MPITINPYVAYCNKISKFINIPLLLLVDDAF</sequence>
<reference evidence="1" key="1">
    <citation type="journal article" date="2021" name="Proc. Natl. Acad. Sci. U.S.A.">
        <title>A Catalog of Tens of Thousands of Viruses from Human Metagenomes Reveals Hidden Associations with Chronic Diseases.</title>
        <authorList>
            <person name="Tisza M.J."/>
            <person name="Buck C.B."/>
        </authorList>
    </citation>
    <scope>NUCLEOTIDE SEQUENCE</scope>
    <source>
        <strain evidence="1">CtLkp13</strain>
    </source>
</reference>